<dbReference type="EMBL" id="CM002872">
    <property type="protein sequence ID" value="KFK36351.1"/>
    <property type="molecule type" value="Genomic_DNA"/>
</dbReference>
<gene>
    <name evidence="1" type="ordered locus">AALP_Aa4g111900</name>
</gene>
<dbReference type="Gramene" id="KFK36351">
    <property type="protein sequence ID" value="KFK36351"/>
    <property type="gene ID" value="AALP_AA4G111900"/>
</dbReference>
<evidence type="ECO:0000313" key="1">
    <source>
        <dbReference type="EMBL" id="KFK36351.1"/>
    </source>
</evidence>
<dbReference type="AlphaFoldDB" id="A0A087H2J9"/>
<reference evidence="2" key="1">
    <citation type="journal article" date="2015" name="Nat. Plants">
        <title>Genome expansion of Arabis alpina linked with retrotransposition and reduced symmetric DNA methylation.</title>
        <authorList>
            <person name="Willing E.M."/>
            <person name="Rawat V."/>
            <person name="Mandakova T."/>
            <person name="Maumus F."/>
            <person name="James G.V."/>
            <person name="Nordstroem K.J."/>
            <person name="Becker C."/>
            <person name="Warthmann N."/>
            <person name="Chica C."/>
            <person name="Szarzynska B."/>
            <person name="Zytnicki M."/>
            <person name="Albani M.C."/>
            <person name="Kiefer C."/>
            <person name="Bergonzi S."/>
            <person name="Castaings L."/>
            <person name="Mateos J.L."/>
            <person name="Berns M.C."/>
            <person name="Bujdoso N."/>
            <person name="Piofczyk T."/>
            <person name="de Lorenzo L."/>
            <person name="Barrero-Sicilia C."/>
            <person name="Mateos I."/>
            <person name="Piednoel M."/>
            <person name="Hagmann J."/>
            <person name="Chen-Min-Tao R."/>
            <person name="Iglesias-Fernandez R."/>
            <person name="Schuster S.C."/>
            <person name="Alonso-Blanco C."/>
            <person name="Roudier F."/>
            <person name="Carbonero P."/>
            <person name="Paz-Ares J."/>
            <person name="Davis S.J."/>
            <person name="Pecinka A."/>
            <person name="Quesneville H."/>
            <person name="Colot V."/>
            <person name="Lysak M.A."/>
            <person name="Weigel D."/>
            <person name="Coupland G."/>
            <person name="Schneeberger K."/>
        </authorList>
    </citation>
    <scope>NUCLEOTIDE SEQUENCE [LARGE SCALE GENOMIC DNA]</scope>
    <source>
        <strain evidence="2">cv. Pajares</strain>
    </source>
</reference>
<sequence>MREKPSPRSLMFYGLMNWGNYVLMSSVAKSKVTIYLSQEHKNCQFLCLGRQKEEWKRKEDETEEMKSGFIKKIRY</sequence>
<keyword evidence="2" id="KW-1185">Reference proteome</keyword>
<accession>A0A087H2J9</accession>
<name>A0A087H2J9_ARAAL</name>
<proteinExistence type="predicted"/>
<protein>
    <submittedName>
        <fullName evidence="1">Uncharacterized protein</fullName>
    </submittedName>
</protein>
<dbReference type="Proteomes" id="UP000029120">
    <property type="component" value="Chromosome 4"/>
</dbReference>
<evidence type="ECO:0000313" key="2">
    <source>
        <dbReference type="Proteomes" id="UP000029120"/>
    </source>
</evidence>
<organism evidence="1 2">
    <name type="scientific">Arabis alpina</name>
    <name type="common">Alpine rock-cress</name>
    <dbReference type="NCBI Taxonomy" id="50452"/>
    <lineage>
        <taxon>Eukaryota</taxon>
        <taxon>Viridiplantae</taxon>
        <taxon>Streptophyta</taxon>
        <taxon>Embryophyta</taxon>
        <taxon>Tracheophyta</taxon>
        <taxon>Spermatophyta</taxon>
        <taxon>Magnoliopsida</taxon>
        <taxon>eudicotyledons</taxon>
        <taxon>Gunneridae</taxon>
        <taxon>Pentapetalae</taxon>
        <taxon>rosids</taxon>
        <taxon>malvids</taxon>
        <taxon>Brassicales</taxon>
        <taxon>Brassicaceae</taxon>
        <taxon>Arabideae</taxon>
        <taxon>Arabis</taxon>
    </lineage>
</organism>